<keyword evidence="2" id="KW-1185">Reference proteome</keyword>
<sequence>MNDSYQPIACDLYDYLEIACLHHYHLRIELTDGSELQAEAVTTEINASKEEFFVVRSATGEQRLRMDRLLAITPLDTGASFGRVLLGNARC</sequence>
<protein>
    <submittedName>
        <fullName evidence="1">Rho-binding antiterminator</fullName>
    </submittedName>
</protein>
<evidence type="ECO:0000313" key="2">
    <source>
        <dbReference type="Proteomes" id="UP000501379"/>
    </source>
</evidence>
<dbReference type="KEGG" id="pcam:HNE05_03980"/>
<gene>
    <name evidence="1" type="ORF">HNE05_03980</name>
</gene>
<name>A0A6M8F5N8_9GAMM</name>
<reference evidence="1" key="1">
    <citation type="submission" date="2020-07" db="EMBL/GenBank/DDBJ databases">
        <title>Nitrate ammonifying Pseudomonas campi sp. nov. isolated from German agricultural grassland.</title>
        <authorList>
            <person name="Timsy T."/>
            <person name="Ulrich A."/>
            <person name="Spanner T."/>
            <person name="Foesel B."/>
            <person name="Kolb S."/>
            <person name="Horn M.A."/>
            <person name="Behrendt U."/>
        </authorList>
    </citation>
    <scope>NUCLEOTIDE SEQUENCE</scope>
    <source>
        <strain evidence="1">S1-A32-2</strain>
    </source>
</reference>
<dbReference type="Pfam" id="PF07073">
    <property type="entry name" value="ROF"/>
    <property type="match status" value="1"/>
</dbReference>
<dbReference type="InterPro" id="IPR009778">
    <property type="entry name" value="ROF"/>
</dbReference>
<dbReference type="Gene3D" id="2.30.30.400">
    <property type="entry name" value="Rof-like"/>
    <property type="match status" value="1"/>
</dbReference>
<dbReference type="AlphaFoldDB" id="A0A6M8F5N8"/>
<organism evidence="1 2">
    <name type="scientific">Aquipseudomonas campi</name>
    <dbReference type="NCBI Taxonomy" id="2731681"/>
    <lineage>
        <taxon>Bacteria</taxon>
        <taxon>Pseudomonadati</taxon>
        <taxon>Pseudomonadota</taxon>
        <taxon>Gammaproteobacteria</taxon>
        <taxon>Pseudomonadales</taxon>
        <taxon>Pseudomonadaceae</taxon>
        <taxon>Aquipseudomonas</taxon>
    </lineage>
</organism>
<evidence type="ECO:0000313" key="1">
    <source>
        <dbReference type="EMBL" id="QKE62551.1"/>
    </source>
</evidence>
<proteinExistence type="predicted"/>
<dbReference type="RefSeq" id="WP_173204463.1">
    <property type="nucleotide sequence ID" value="NZ_CP053697.2"/>
</dbReference>
<dbReference type="EMBL" id="CP053697">
    <property type="protein sequence ID" value="QKE62551.1"/>
    <property type="molecule type" value="Genomic_DNA"/>
</dbReference>
<accession>A0A6M8F5N8</accession>
<dbReference type="InterPro" id="IPR023534">
    <property type="entry name" value="Rof/RNase_P-like"/>
</dbReference>
<dbReference type="SUPFAM" id="SSF101744">
    <property type="entry name" value="Rof/RNase P subunit-like"/>
    <property type="match status" value="1"/>
</dbReference>
<dbReference type="Proteomes" id="UP000501379">
    <property type="component" value="Chromosome"/>
</dbReference>
<dbReference type="InterPro" id="IPR038626">
    <property type="entry name" value="Rof-like_sf"/>
</dbReference>